<feature type="coiled-coil region" evidence="1">
    <location>
        <begin position="449"/>
        <end position="522"/>
    </location>
</feature>
<keyword evidence="3" id="KW-1185">Reference proteome</keyword>
<dbReference type="Pfam" id="PF14846">
    <property type="entry name" value="DUF4485"/>
    <property type="match status" value="1"/>
</dbReference>
<proteinExistence type="predicted"/>
<accession>A0A8B8FVT6</accession>
<sequence>MSILNDDIKLNILSQDLLVYISHLEESFNEIDESDEKTIIQEWLLLILENSNEDIEDARIRNMALSQMLMDIENNKLRSPFNEKPSLHAYMKLVDWLKSMLNQNASLEKEDNTNYNVDKEPENRDLDLDEFEHLMSADNRTYVAIRTLPNNSGVFGYVAISMGDGDDTQWLNCKGHPIQTPIPSHLHVEHLKGHFQILEPKHPDVKKVWMILKNRRPLCTRNDSYGFYKTLYENVQQEMLAERNNTKCTHPFINKLLKFLEIDLKAIGVSDLKMFCRIKMLSILKKQIKSVLIEIEKRFETLETAINVSTISPMVPLPLKCCYSFVSSTLWNDLHQQRPSTKYMDILSHEYPQYLFPKYFEVLIEEKKEILTSISSKYCNILDEMFADLENSIISNIKKYRDAKWEWHLAHEIIYAYNKEKSFKDSLCAVENSADETADSFLSVILNEIEMTQNKLKSLTIKNDKLKEQLPDLRNEVAERKNIYKTTVDQFEDDMDKLKKEINNEKRDILKRENTIIELQRKANELE</sequence>
<evidence type="ECO:0000313" key="3">
    <source>
        <dbReference type="Proteomes" id="UP000694846"/>
    </source>
</evidence>
<protein>
    <submittedName>
        <fullName evidence="4">Uncharacterized protein LOC112686845</fullName>
    </submittedName>
</protein>
<dbReference type="GeneID" id="112686845"/>
<name>A0A8B8FVT6_9HEMI</name>
<dbReference type="InterPro" id="IPR027831">
    <property type="entry name" value="DUF4485"/>
</dbReference>
<evidence type="ECO:0000256" key="1">
    <source>
        <dbReference type="SAM" id="Coils"/>
    </source>
</evidence>
<dbReference type="AlphaFoldDB" id="A0A8B8FVT6"/>
<dbReference type="Proteomes" id="UP000694846">
    <property type="component" value="Unplaced"/>
</dbReference>
<reference evidence="4" key="1">
    <citation type="submission" date="2025-08" db="UniProtKB">
        <authorList>
            <consortium name="RefSeq"/>
        </authorList>
    </citation>
    <scope>IDENTIFICATION</scope>
    <source>
        <tissue evidence="4">Whole body</tissue>
    </source>
</reference>
<evidence type="ECO:0000313" key="4">
    <source>
        <dbReference type="RefSeq" id="XP_025415089.1"/>
    </source>
</evidence>
<evidence type="ECO:0000259" key="2">
    <source>
        <dbReference type="Pfam" id="PF14846"/>
    </source>
</evidence>
<dbReference type="OrthoDB" id="6587928at2759"/>
<dbReference type="RefSeq" id="XP_025415089.1">
    <property type="nucleotide sequence ID" value="XM_025559304.1"/>
</dbReference>
<feature type="domain" description="DUF4485" evidence="2">
    <location>
        <begin position="14"/>
        <end position="87"/>
    </location>
</feature>
<gene>
    <name evidence="4" type="primary">LOC112686845</name>
</gene>
<feature type="coiled-coil region" evidence="1">
    <location>
        <begin position="48"/>
        <end position="75"/>
    </location>
</feature>
<organism evidence="3 4">
    <name type="scientific">Sipha flava</name>
    <name type="common">yellow sugarcane aphid</name>
    <dbReference type="NCBI Taxonomy" id="143950"/>
    <lineage>
        <taxon>Eukaryota</taxon>
        <taxon>Metazoa</taxon>
        <taxon>Ecdysozoa</taxon>
        <taxon>Arthropoda</taxon>
        <taxon>Hexapoda</taxon>
        <taxon>Insecta</taxon>
        <taxon>Pterygota</taxon>
        <taxon>Neoptera</taxon>
        <taxon>Paraneoptera</taxon>
        <taxon>Hemiptera</taxon>
        <taxon>Sternorrhyncha</taxon>
        <taxon>Aphidomorpha</taxon>
        <taxon>Aphidoidea</taxon>
        <taxon>Aphididae</taxon>
        <taxon>Sipha</taxon>
    </lineage>
</organism>
<keyword evidence="1" id="KW-0175">Coiled coil</keyword>